<reference evidence="1 2" key="1">
    <citation type="submission" date="2016-09" db="EMBL/GenBank/DDBJ databases">
        <title>Rhizobium sp. nov., a novel species isolated from the rice rhizosphere.</title>
        <authorList>
            <person name="Zhao J."/>
            <person name="Zhang X."/>
        </authorList>
    </citation>
    <scope>NUCLEOTIDE SEQUENCE [LARGE SCALE GENOMIC DNA]</scope>
    <source>
        <strain evidence="1 2">1.7048</strain>
    </source>
</reference>
<dbReference type="Proteomes" id="UP000186364">
    <property type="component" value="Unassembled WGS sequence"/>
</dbReference>
<organism evidence="1 2">
    <name type="scientific">Xaviernesmea oryzae</name>
    <dbReference type="NCBI Taxonomy" id="464029"/>
    <lineage>
        <taxon>Bacteria</taxon>
        <taxon>Pseudomonadati</taxon>
        <taxon>Pseudomonadota</taxon>
        <taxon>Alphaproteobacteria</taxon>
        <taxon>Hyphomicrobiales</taxon>
        <taxon>Rhizobiaceae</taxon>
        <taxon>Rhizobium/Agrobacterium group</taxon>
        <taxon>Xaviernesmea</taxon>
    </lineage>
</organism>
<evidence type="ECO:0000313" key="2">
    <source>
        <dbReference type="Proteomes" id="UP000186364"/>
    </source>
</evidence>
<name>A0A1Q9ASD7_9HYPH</name>
<protein>
    <submittedName>
        <fullName evidence="1">Uncharacterized protein</fullName>
    </submittedName>
</protein>
<accession>A0A1Q9ASD7</accession>
<dbReference type="AlphaFoldDB" id="A0A1Q9ASD7"/>
<gene>
    <name evidence="1" type="ORF">BJF93_06700</name>
</gene>
<evidence type="ECO:0000313" key="1">
    <source>
        <dbReference type="EMBL" id="OLP58296.1"/>
    </source>
</evidence>
<comment type="caution">
    <text evidence="1">The sequence shown here is derived from an EMBL/GenBank/DDBJ whole genome shotgun (WGS) entry which is preliminary data.</text>
</comment>
<dbReference type="EMBL" id="MKIP01000058">
    <property type="protein sequence ID" value="OLP58296.1"/>
    <property type="molecule type" value="Genomic_DNA"/>
</dbReference>
<sequence>MQAGSKGIDSTLEPYLSARVHLAAKQEKVMWHDQDVFPRARIQLTAAWSNNNINRMNKGES</sequence>
<keyword evidence="2" id="KW-1185">Reference proteome</keyword>
<proteinExistence type="predicted"/>